<reference evidence="2" key="1">
    <citation type="journal article" date="2019" name="Curr. Biol.">
        <title>Genome Sequence of Striga asiatica Provides Insight into the Evolution of Plant Parasitism.</title>
        <authorList>
            <person name="Yoshida S."/>
            <person name="Kim S."/>
            <person name="Wafula E.K."/>
            <person name="Tanskanen J."/>
            <person name="Kim Y.M."/>
            <person name="Honaas L."/>
            <person name="Yang Z."/>
            <person name="Spallek T."/>
            <person name="Conn C.E."/>
            <person name="Ichihashi Y."/>
            <person name="Cheong K."/>
            <person name="Cui S."/>
            <person name="Der J.P."/>
            <person name="Gundlach H."/>
            <person name="Jiao Y."/>
            <person name="Hori C."/>
            <person name="Ishida J.K."/>
            <person name="Kasahara H."/>
            <person name="Kiba T."/>
            <person name="Kim M.S."/>
            <person name="Koo N."/>
            <person name="Laohavisit A."/>
            <person name="Lee Y.H."/>
            <person name="Lumba S."/>
            <person name="McCourt P."/>
            <person name="Mortimer J.C."/>
            <person name="Mutuku J.M."/>
            <person name="Nomura T."/>
            <person name="Sasaki-Sekimoto Y."/>
            <person name="Seto Y."/>
            <person name="Wang Y."/>
            <person name="Wakatake T."/>
            <person name="Sakakibara H."/>
            <person name="Demura T."/>
            <person name="Yamaguchi S."/>
            <person name="Yoneyama K."/>
            <person name="Manabe R.I."/>
            <person name="Nelson D.C."/>
            <person name="Schulman A.H."/>
            <person name="Timko M.P."/>
            <person name="dePamphilis C.W."/>
            <person name="Choi D."/>
            <person name="Shirasu K."/>
        </authorList>
    </citation>
    <scope>NUCLEOTIDE SEQUENCE [LARGE SCALE GENOMIC DNA]</scope>
    <source>
        <strain evidence="2">cv. UVA1</strain>
    </source>
</reference>
<comment type="caution">
    <text evidence="1">The sequence shown here is derived from an EMBL/GenBank/DDBJ whole genome shotgun (WGS) entry which is preliminary data.</text>
</comment>
<name>A0A5A7PHW9_STRAF</name>
<accession>A0A5A7PHW9</accession>
<dbReference type="Proteomes" id="UP000325081">
    <property type="component" value="Unassembled WGS sequence"/>
</dbReference>
<dbReference type="AlphaFoldDB" id="A0A5A7PHW9"/>
<keyword evidence="2" id="KW-1185">Reference proteome</keyword>
<organism evidence="1 2">
    <name type="scientific">Striga asiatica</name>
    <name type="common">Asiatic witchweed</name>
    <name type="synonym">Buchnera asiatica</name>
    <dbReference type="NCBI Taxonomy" id="4170"/>
    <lineage>
        <taxon>Eukaryota</taxon>
        <taxon>Viridiplantae</taxon>
        <taxon>Streptophyta</taxon>
        <taxon>Embryophyta</taxon>
        <taxon>Tracheophyta</taxon>
        <taxon>Spermatophyta</taxon>
        <taxon>Magnoliopsida</taxon>
        <taxon>eudicotyledons</taxon>
        <taxon>Gunneridae</taxon>
        <taxon>Pentapetalae</taxon>
        <taxon>asterids</taxon>
        <taxon>lamiids</taxon>
        <taxon>Lamiales</taxon>
        <taxon>Orobanchaceae</taxon>
        <taxon>Buchnereae</taxon>
        <taxon>Striga</taxon>
    </lineage>
</organism>
<proteinExistence type="predicted"/>
<evidence type="ECO:0000313" key="1">
    <source>
        <dbReference type="EMBL" id="GER32188.1"/>
    </source>
</evidence>
<evidence type="ECO:0000313" key="2">
    <source>
        <dbReference type="Proteomes" id="UP000325081"/>
    </source>
</evidence>
<protein>
    <submittedName>
        <fullName evidence="1">U3 small nucleolar RNA-associated protein 25</fullName>
    </submittedName>
</protein>
<sequence>MEIKRVNWGIMKWGANKMRTPDFEIYDGLETGTHAYWRVCYFERLEDTAQGQETFSLLGDVNIDACKKGCSKKLPGINGNRYAREIESDDLKYSEMRTPRPSLMEIREVAVRSGEILGEIC</sequence>
<dbReference type="EMBL" id="BKCP01004561">
    <property type="protein sequence ID" value="GER32188.1"/>
    <property type="molecule type" value="Genomic_DNA"/>
</dbReference>
<gene>
    <name evidence="1" type="ORF">STAS_08247</name>
</gene>